<dbReference type="EMBL" id="JACYXT010000002">
    <property type="protein sequence ID" value="MBD9722731.1"/>
    <property type="molecule type" value="Genomic_DNA"/>
</dbReference>
<feature type="region of interest" description="Disordered" evidence="1">
    <location>
        <begin position="285"/>
        <end position="319"/>
    </location>
</feature>
<keyword evidence="5" id="KW-1185">Reference proteome</keyword>
<evidence type="ECO:0000313" key="5">
    <source>
        <dbReference type="Proteomes" id="UP001282474"/>
    </source>
</evidence>
<evidence type="ECO:0000313" key="2">
    <source>
        <dbReference type="EMBL" id="MBD9722731.1"/>
    </source>
</evidence>
<dbReference type="Gene3D" id="3.40.50.150">
    <property type="entry name" value="Vaccinia Virus protein VP39"/>
    <property type="match status" value="1"/>
</dbReference>
<sequence>MVTPPAGPAEHASPTGLPSNWFTCPATSRIDNYLTGGCDHFAADRNLAGLLTAEAPWLPAMVKINQRHRSHAVTALAKDLGITQFLDLGCGLPSRWNRKHGRHDPELTHEAARAVHAGARVVYLDNDPMVCGYARLASDSSQTTVVQADLRRINEVLDHPGLSLLDRAEPIAVLVHDVLPWLSTTAATRAMTGLHDWLSPGSTLSVTHATADMEPAPMWGLQARFADTGIAYQPRSREEIQAVLNAWSPAPGDLVPTAQWRAGGVRRLPSGERCNAYAAILTKTPPAPGHHPAARTHGQHPTAQPESDGFRPVPATTTA</sequence>
<organism evidence="2 4">
    <name type="scientific">Streptomyces caniscabiei</name>
    <dbReference type="NCBI Taxonomy" id="2746961"/>
    <lineage>
        <taxon>Bacteria</taxon>
        <taxon>Bacillati</taxon>
        <taxon>Actinomycetota</taxon>
        <taxon>Actinomycetes</taxon>
        <taxon>Kitasatosporales</taxon>
        <taxon>Streptomycetaceae</taxon>
        <taxon>Streptomyces</taxon>
    </lineage>
</organism>
<reference evidence="2" key="1">
    <citation type="submission" date="2020-09" db="EMBL/GenBank/DDBJ databases">
        <title>Streptomyces canutascabiei sp. nov., which causes potato common scab and is distributed across the world.</title>
        <authorList>
            <person name="Nguyen H.P."/>
            <person name="Weisberg A.J."/>
            <person name="Chang J.H."/>
            <person name="Clarke C.R."/>
        </authorList>
    </citation>
    <scope>NUCLEOTIDE SEQUENCE</scope>
    <source>
        <strain evidence="2">ID-01-6.2a</strain>
    </source>
</reference>
<dbReference type="Proteomes" id="UP000661025">
    <property type="component" value="Unassembled WGS sequence"/>
</dbReference>
<dbReference type="EC" id="2.1.1.-" evidence="3"/>
<keyword evidence="2" id="KW-0489">Methyltransferase</keyword>
<evidence type="ECO:0000313" key="3">
    <source>
        <dbReference type="EMBL" id="MDX3037769.1"/>
    </source>
</evidence>
<dbReference type="SUPFAM" id="SSF53335">
    <property type="entry name" value="S-adenosyl-L-methionine-dependent methyltransferases"/>
    <property type="match status" value="1"/>
</dbReference>
<gene>
    <name evidence="2" type="ORF">IHE70_05650</name>
    <name evidence="3" type="ORF">PV383_11385</name>
</gene>
<name>A0A927KYI2_9ACTN</name>
<dbReference type="InterPro" id="IPR006764">
    <property type="entry name" value="SAM_dep_MeTrfase_SAV2177_type"/>
</dbReference>
<accession>A0A927KYI2</accession>
<protein>
    <submittedName>
        <fullName evidence="2">SAM-dependent methyltransferase</fullName>
        <ecNumber evidence="3">2.1.1.-</ecNumber>
    </submittedName>
</protein>
<dbReference type="EMBL" id="JARAWJ010000006">
    <property type="protein sequence ID" value="MDX3037769.1"/>
    <property type="molecule type" value="Genomic_DNA"/>
</dbReference>
<evidence type="ECO:0000256" key="1">
    <source>
        <dbReference type="SAM" id="MobiDB-lite"/>
    </source>
</evidence>
<reference evidence="3 5" key="2">
    <citation type="journal article" date="2023" name="Microb. Genom.">
        <title>Mesoterricola silvestris gen. nov., sp. nov., Mesoterricola sediminis sp. nov., Geothrix oryzae sp. nov., Geothrix edaphica sp. nov., Geothrix rubra sp. nov., and Geothrix limicola sp. nov., six novel members of Acidobacteriota isolated from soils.</title>
        <authorList>
            <person name="Weisberg A.J."/>
            <person name="Pearce E."/>
            <person name="Kramer C.G."/>
            <person name="Chang J.H."/>
            <person name="Clarke C.R."/>
        </authorList>
    </citation>
    <scope>NUCLEOTIDE SEQUENCE [LARGE SCALE GENOMIC DNA]</scope>
    <source>
        <strain evidence="3 5">NE20-4-1</strain>
    </source>
</reference>
<dbReference type="GO" id="GO:0032259">
    <property type="term" value="P:methylation"/>
    <property type="evidence" value="ECO:0007669"/>
    <property type="project" value="UniProtKB-KW"/>
</dbReference>
<dbReference type="GO" id="GO:0008168">
    <property type="term" value="F:methyltransferase activity"/>
    <property type="evidence" value="ECO:0007669"/>
    <property type="project" value="UniProtKB-KW"/>
</dbReference>
<comment type="caution">
    <text evidence="2">The sequence shown here is derived from an EMBL/GenBank/DDBJ whole genome shotgun (WGS) entry which is preliminary data.</text>
</comment>
<dbReference type="InterPro" id="IPR029063">
    <property type="entry name" value="SAM-dependent_MTases_sf"/>
</dbReference>
<dbReference type="Pfam" id="PF04672">
    <property type="entry name" value="Methyltransf_19"/>
    <property type="match status" value="1"/>
</dbReference>
<dbReference type="PIRSF" id="PIRSF017393">
    <property type="entry name" value="MTase_SAV2177"/>
    <property type="match status" value="1"/>
</dbReference>
<dbReference type="AlphaFoldDB" id="A0A927KYI2"/>
<dbReference type="Proteomes" id="UP001282474">
    <property type="component" value="Unassembled WGS sequence"/>
</dbReference>
<dbReference type="GeneID" id="79930790"/>
<evidence type="ECO:0000313" key="4">
    <source>
        <dbReference type="Proteomes" id="UP000661025"/>
    </source>
</evidence>
<keyword evidence="3" id="KW-0808">Transferase</keyword>
<proteinExistence type="predicted"/>
<dbReference type="RefSeq" id="WP_049875715.1">
    <property type="nucleotide sequence ID" value="NZ_CP119182.1"/>
</dbReference>